<accession>A0A9X3A2E4</accession>
<evidence type="ECO:0000259" key="7">
    <source>
        <dbReference type="Pfam" id="PF02771"/>
    </source>
</evidence>
<dbReference type="InterPro" id="IPR046373">
    <property type="entry name" value="Acyl-CoA_Oxase/DH_mid-dom_sf"/>
</dbReference>
<dbReference type="InterPro" id="IPR036250">
    <property type="entry name" value="AcylCo_DH-like_C"/>
</dbReference>
<feature type="domain" description="Acyl-CoA dehydrogenase/oxidase C-terminal" evidence="6">
    <location>
        <begin position="227"/>
        <end position="355"/>
    </location>
</feature>
<dbReference type="CDD" id="cd00567">
    <property type="entry name" value="ACAD"/>
    <property type="match status" value="1"/>
</dbReference>
<evidence type="ECO:0000256" key="4">
    <source>
        <dbReference type="ARBA" id="ARBA00022827"/>
    </source>
</evidence>
<gene>
    <name evidence="8" type="ORF">NZH93_27560</name>
</gene>
<dbReference type="Pfam" id="PF00441">
    <property type="entry name" value="Acyl-CoA_dh_1"/>
    <property type="match status" value="1"/>
</dbReference>
<dbReference type="InterPro" id="IPR009075">
    <property type="entry name" value="AcylCo_DH/oxidase_C"/>
</dbReference>
<name>A0A9X3A2E4_9PSEU</name>
<evidence type="ECO:0000313" key="8">
    <source>
        <dbReference type="EMBL" id="MCS7480629.1"/>
    </source>
</evidence>
<keyword evidence="5" id="KW-0560">Oxidoreductase</keyword>
<dbReference type="Gene3D" id="2.40.110.10">
    <property type="entry name" value="Butyryl-CoA Dehydrogenase, subunit A, domain 2"/>
    <property type="match status" value="1"/>
</dbReference>
<dbReference type="InterPro" id="IPR013786">
    <property type="entry name" value="AcylCoA_DH/ox_N"/>
</dbReference>
<comment type="cofactor">
    <cofactor evidence="1">
        <name>FAD</name>
        <dbReference type="ChEBI" id="CHEBI:57692"/>
    </cofactor>
</comment>
<organism evidence="8 9">
    <name type="scientific">Umezawaea endophytica</name>
    <dbReference type="NCBI Taxonomy" id="1654476"/>
    <lineage>
        <taxon>Bacteria</taxon>
        <taxon>Bacillati</taxon>
        <taxon>Actinomycetota</taxon>
        <taxon>Actinomycetes</taxon>
        <taxon>Pseudonocardiales</taxon>
        <taxon>Pseudonocardiaceae</taxon>
        <taxon>Umezawaea</taxon>
    </lineage>
</organism>
<dbReference type="SUPFAM" id="SSF47203">
    <property type="entry name" value="Acyl-CoA dehydrogenase C-terminal domain-like"/>
    <property type="match status" value="1"/>
</dbReference>
<dbReference type="PANTHER" id="PTHR43884:SF20">
    <property type="entry name" value="ACYL-COA DEHYDROGENASE FADE28"/>
    <property type="match status" value="1"/>
</dbReference>
<dbReference type="GO" id="GO:0050660">
    <property type="term" value="F:flavin adenine dinucleotide binding"/>
    <property type="evidence" value="ECO:0007669"/>
    <property type="project" value="InterPro"/>
</dbReference>
<reference evidence="8" key="1">
    <citation type="submission" date="2022-08" db="EMBL/GenBank/DDBJ databases">
        <authorList>
            <person name="Tistechok S."/>
            <person name="Samborskyy M."/>
            <person name="Roman I."/>
        </authorList>
    </citation>
    <scope>NUCLEOTIDE SEQUENCE</scope>
    <source>
        <strain evidence="8">DSM 103496</strain>
    </source>
</reference>
<dbReference type="RefSeq" id="WP_259626117.1">
    <property type="nucleotide sequence ID" value="NZ_JANYMP010000014.1"/>
</dbReference>
<keyword evidence="9" id="KW-1185">Reference proteome</keyword>
<evidence type="ECO:0000256" key="3">
    <source>
        <dbReference type="ARBA" id="ARBA00022630"/>
    </source>
</evidence>
<dbReference type="GO" id="GO:0003995">
    <property type="term" value="F:acyl-CoA dehydrogenase activity"/>
    <property type="evidence" value="ECO:0007669"/>
    <property type="project" value="TreeGrafter"/>
</dbReference>
<evidence type="ECO:0000256" key="1">
    <source>
        <dbReference type="ARBA" id="ARBA00001974"/>
    </source>
</evidence>
<evidence type="ECO:0000313" key="9">
    <source>
        <dbReference type="Proteomes" id="UP001141259"/>
    </source>
</evidence>
<dbReference type="Gene3D" id="1.10.540.10">
    <property type="entry name" value="Acyl-CoA dehydrogenase/oxidase, N-terminal domain"/>
    <property type="match status" value="1"/>
</dbReference>
<dbReference type="InterPro" id="IPR009100">
    <property type="entry name" value="AcylCoA_DH/oxidase_NM_dom_sf"/>
</dbReference>
<dbReference type="InterPro" id="IPR037069">
    <property type="entry name" value="AcylCoA_DH/ox_N_sf"/>
</dbReference>
<dbReference type="SUPFAM" id="SSF56645">
    <property type="entry name" value="Acyl-CoA dehydrogenase NM domain-like"/>
    <property type="match status" value="1"/>
</dbReference>
<dbReference type="Proteomes" id="UP001141259">
    <property type="component" value="Unassembled WGS sequence"/>
</dbReference>
<dbReference type="Gene3D" id="1.20.140.10">
    <property type="entry name" value="Butyryl-CoA Dehydrogenase, subunit A, domain 3"/>
    <property type="match status" value="1"/>
</dbReference>
<evidence type="ECO:0000259" key="6">
    <source>
        <dbReference type="Pfam" id="PF00441"/>
    </source>
</evidence>
<sequence>MDFAPDDTLTEIRGLCARVLGRETGERGDPGHDDAAWKAMGEAGLLALAVPERLGGDGLGVLEVAAVLTEVGRRAAAVPAFAALALGVLPLVRYGTPEQQDELLPVVADHNGVLTAAQSEPSDPLPSVPRTTARLDGARYVLSGTKVGVPHAGTAHRVLVTATLRDGPGVLVIDPTADGVSLTRTRTSGGAPEYTLRLNDVLVPAGSLLGDGAVAGLRGFALAGACAVGDGVLAGALALTVAHVGTRHQFGKPLSAFQAVAGQVADVYVAARTLHLAALAACWRLSAGRDAEVDLDTAAHWLAQEALVAVHTCHHLHGGLGVDITHPMHRFYGLAKDLTRFVGGAEHRLDLLARHEEESGVR</sequence>
<dbReference type="PANTHER" id="PTHR43884">
    <property type="entry name" value="ACYL-COA DEHYDROGENASE"/>
    <property type="match status" value="1"/>
</dbReference>
<keyword evidence="4" id="KW-0274">FAD</keyword>
<dbReference type="AlphaFoldDB" id="A0A9X3A2E4"/>
<proteinExistence type="inferred from homology"/>
<evidence type="ECO:0000256" key="5">
    <source>
        <dbReference type="ARBA" id="ARBA00023002"/>
    </source>
</evidence>
<protein>
    <submittedName>
        <fullName evidence="8">Acyl-CoA/acyl-ACP dehydrogenase</fullName>
    </submittedName>
</protein>
<feature type="domain" description="Acyl-CoA dehydrogenase/oxidase N-terminal" evidence="7">
    <location>
        <begin position="32"/>
        <end position="109"/>
    </location>
</feature>
<comment type="similarity">
    <text evidence="2">Belongs to the acyl-CoA dehydrogenase family.</text>
</comment>
<evidence type="ECO:0000256" key="2">
    <source>
        <dbReference type="ARBA" id="ARBA00009347"/>
    </source>
</evidence>
<keyword evidence="3" id="KW-0285">Flavoprotein</keyword>
<dbReference type="EMBL" id="JANYMP010000014">
    <property type="protein sequence ID" value="MCS7480629.1"/>
    <property type="molecule type" value="Genomic_DNA"/>
</dbReference>
<dbReference type="Pfam" id="PF02771">
    <property type="entry name" value="Acyl-CoA_dh_N"/>
    <property type="match status" value="1"/>
</dbReference>
<comment type="caution">
    <text evidence="8">The sequence shown here is derived from an EMBL/GenBank/DDBJ whole genome shotgun (WGS) entry which is preliminary data.</text>
</comment>